<organism evidence="2 3">
    <name type="scientific">Ralstonia phage phiRSL1</name>
    <dbReference type="NCBI Taxonomy" id="1980924"/>
    <lineage>
        <taxon>Viruses</taxon>
        <taxon>Duplodnaviria</taxon>
        <taxon>Heunggongvirae</taxon>
        <taxon>Uroviricota</taxon>
        <taxon>Caudoviricetes</taxon>
        <taxon>Mieseafarmvirus</taxon>
        <taxon>Mieseafarmvirus RSL1</taxon>
    </lineage>
</organism>
<sequence length="74" mass="7732">MAPVHCRGPGLGVPEVDMNPHLMLVLQALVSSCVGLTFALVMAIVHDRGKLDVGTCLILTVFVSVVSTAALFSL</sequence>
<evidence type="ECO:0000313" key="2">
    <source>
        <dbReference type="EMBL" id="BAG41450.1"/>
    </source>
</evidence>
<dbReference type="RefSeq" id="YP_001949880.1">
    <property type="nucleotide sequence ID" value="NC_010811.2"/>
</dbReference>
<dbReference type="PROSITE" id="PS51257">
    <property type="entry name" value="PROKAR_LIPOPROTEIN"/>
    <property type="match status" value="1"/>
</dbReference>
<feature type="transmembrane region" description="Helical" evidence="1">
    <location>
        <begin position="24"/>
        <end position="44"/>
    </location>
</feature>
<dbReference type="Proteomes" id="UP000001034">
    <property type="component" value="Segment"/>
</dbReference>
<reference evidence="2 3" key="1">
    <citation type="journal article" date="2010" name="Virology">
        <title>A jumbo phage infecting the phytopathogen Ralstonia solanacearum defines a new lineage of the Myoviridae family.</title>
        <authorList>
            <person name="Yamada T."/>
            <person name="Satoh S."/>
            <person name="Ishikawa H."/>
            <person name="Fujiwara A."/>
            <person name="Kawasaki T."/>
            <person name="Fujie M."/>
            <person name="Ogata H."/>
        </authorList>
    </citation>
    <scope>NUCLEOTIDE SEQUENCE [LARGE SCALE GENOMIC DNA]</scope>
</reference>
<keyword evidence="3" id="KW-1185">Reference proteome</keyword>
<name>B2ZXM4_9CAUD</name>
<dbReference type="KEGG" id="vg:6369778"/>
<dbReference type="GeneID" id="6369778"/>
<feature type="transmembrane region" description="Helical" evidence="1">
    <location>
        <begin position="51"/>
        <end position="72"/>
    </location>
</feature>
<keyword evidence="1" id="KW-0472">Membrane</keyword>
<proteinExistence type="predicted"/>
<evidence type="ECO:0000313" key="3">
    <source>
        <dbReference type="Proteomes" id="UP000001034"/>
    </source>
</evidence>
<evidence type="ECO:0000256" key="1">
    <source>
        <dbReference type="SAM" id="Phobius"/>
    </source>
</evidence>
<keyword evidence="1" id="KW-1133">Transmembrane helix</keyword>
<protein>
    <recommendedName>
        <fullName evidence="4">Transmembrane protein</fullName>
    </recommendedName>
</protein>
<evidence type="ECO:0008006" key="4">
    <source>
        <dbReference type="Google" id="ProtNLM"/>
    </source>
</evidence>
<accession>B2ZXM4</accession>
<dbReference type="EMBL" id="AB366653">
    <property type="protein sequence ID" value="BAG41450.1"/>
    <property type="molecule type" value="Genomic_DNA"/>
</dbReference>
<keyword evidence="1" id="KW-0812">Transmembrane</keyword>